<keyword evidence="1" id="KW-0472">Membrane</keyword>
<proteinExistence type="predicted"/>
<dbReference type="NCBIfam" id="NF037970">
    <property type="entry name" value="vanZ_1"/>
    <property type="match status" value="1"/>
</dbReference>
<evidence type="ECO:0000256" key="1">
    <source>
        <dbReference type="SAM" id="Phobius"/>
    </source>
</evidence>
<dbReference type="Proteomes" id="UP000276309">
    <property type="component" value="Chromosome"/>
</dbReference>
<feature type="transmembrane region" description="Helical" evidence="1">
    <location>
        <begin position="28"/>
        <end position="46"/>
    </location>
</feature>
<gene>
    <name evidence="3" type="ORF">D1013_03905</name>
</gene>
<organism evidence="3 4">
    <name type="scientific">Euzebyella marina</name>
    <dbReference type="NCBI Taxonomy" id="1761453"/>
    <lineage>
        <taxon>Bacteria</taxon>
        <taxon>Pseudomonadati</taxon>
        <taxon>Bacteroidota</taxon>
        <taxon>Flavobacteriia</taxon>
        <taxon>Flavobacteriales</taxon>
        <taxon>Flavobacteriaceae</taxon>
        <taxon>Euzebyella</taxon>
    </lineage>
</organism>
<name>A0A3G2L2U7_9FLAO</name>
<dbReference type="OrthoDB" id="5472246at2"/>
<dbReference type="EMBL" id="CP032050">
    <property type="protein sequence ID" value="AYN66589.1"/>
    <property type="molecule type" value="Genomic_DNA"/>
</dbReference>
<reference evidence="3 4" key="1">
    <citation type="submission" date="2018-08" db="EMBL/GenBank/DDBJ databases">
        <title>The reduced genetic potential of extracellular carbohydrate catabolism in Euzebyella marina RN62, a Flavobacteriia bacterium isolated from the hadal water.</title>
        <authorList>
            <person name="Xue C."/>
        </authorList>
    </citation>
    <scope>NUCLEOTIDE SEQUENCE [LARGE SCALE GENOMIC DNA]</scope>
    <source>
        <strain evidence="3 4">RN62</strain>
    </source>
</reference>
<feature type="transmembrane region" description="Helical" evidence="1">
    <location>
        <begin position="91"/>
        <end position="109"/>
    </location>
</feature>
<keyword evidence="1" id="KW-0812">Transmembrane</keyword>
<evidence type="ECO:0000313" key="4">
    <source>
        <dbReference type="Proteomes" id="UP000276309"/>
    </source>
</evidence>
<sequence>MTFVTYASLSSFDQDNAPTFNLPHLDKAVHFTFYFVAAFLAAFLLRERTLGKVGLRKALLFSVVFAVGFGIIIEVLQYTLTVDRQGDVLDAMANTIGALLGAFAIKLLFSGRTRLKWEI</sequence>
<accession>A0A3G2L2U7</accession>
<dbReference type="PANTHER" id="PTHR28008">
    <property type="entry name" value="DOMAIN PROTEIN, PUTATIVE (AFU_ORTHOLOGUE AFUA_3G10980)-RELATED"/>
    <property type="match status" value="1"/>
</dbReference>
<dbReference type="InterPro" id="IPR006976">
    <property type="entry name" value="VanZ-like"/>
</dbReference>
<protein>
    <recommendedName>
        <fullName evidence="2">VanZ-like domain-containing protein</fullName>
    </recommendedName>
</protein>
<keyword evidence="4" id="KW-1185">Reference proteome</keyword>
<dbReference type="KEGG" id="emar:D1013_03905"/>
<feature type="transmembrane region" description="Helical" evidence="1">
    <location>
        <begin position="58"/>
        <end position="79"/>
    </location>
</feature>
<dbReference type="AlphaFoldDB" id="A0A3G2L2U7"/>
<feature type="domain" description="VanZ-like" evidence="2">
    <location>
        <begin position="22"/>
        <end position="108"/>
    </location>
</feature>
<keyword evidence="1" id="KW-1133">Transmembrane helix</keyword>
<dbReference type="PANTHER" id="PTHR28008:SF1">
    <property type="entry name" value="DOMAIN PROTEIN, PUTATIVE (AFU_ORTHOLOGUE AFUA_3G10980)-RELATED"/>
    <property type="match status" value="1"/>
</dbReference>
<evidence type="ECO:0000259" key="2">
    <source>
        <dbReference type="Pfam" id="PF04892"/>
    </source>
</evidence>
<dbReference type="Pfam" id="PF04892">
    <property type="entry name" value="VanZ"/>
    <property type="match status" value="1"/>
</dbReference>
<evidence type="ECO:0000313" key="3">
    <source>
        <dbReference type="EMBL" id="AYN66589.1"/>
    </source>
</evidence>